<organism evidence="6 7">
    <name type="scientific">Desulfoscipio gibsoniae DSM 7213</name>
    <dbReference type="NCBI Taxonomy" id="767817"/>
    <lineage>
        <taxon>Bacteria</taxon>
        <taxon>Bacillati</taxon>
        <taxon>Bacillota</taxon>
        <taxon>Clostridia</taxon>
        <taxon>Eubacteriales</taxon>
        <taxon>Desulfallaceae</taxon>
        <taxon>Desulfoscipio</taxon>
    </lineage>
</organism>
<dbReference type="GO" id="GO:0051536">
    <property type="term" value="F:iron-sulfur cluster binding"/>
    <property type="evidence" value="ECO:0007669"/>
    <property type="project" value="UniProtKB-KW"/>
</dbReference>
<dbReference type="KEGG" id="dgi:Desgi_4182"/>
<keyword evidence="1" id="KW-0479">Metal-binding</keyword>
<dbReference type="InterPro" id="IPR008254">
    <property type="entry name" value="Flavodoxin/NO_synth"/>
</dbReference>
<name>R4KPE4_9FIRM</name>
<dbReference type="GO" id="GO:0046872">
    <property type="term" value="F:metal ion binding"/>
    <property type="evidence" value="ECO:0007669"/>
    <property type="project" value="UniProtKB-KW"/>
</dbReference>
<keyword evidence="2" id="KW-0408">Iron</keyword>
<dbReference type="InterPro" id="IPR017900">
    <property type="entry name" value="4Fe4S_Fe_S_CS"/>
</dbReference>
<proteinExistence type="predicted"/>
<dbReference type="SUPFAM" id="SSF52218">
    <property type="entry name" value="Flavoproteins"/>
    <property type="match status" value="1"/>
</dbReference>
<dbReference type="InterPro" id="IPR017896">
    <property type="entry name" value="4Fe4S_Fe-S-bd"/>
</dbReference>
<evidence type="ECO:0000259" key="4">
    <source>
        <dbReference type="PROSITE" id="PS50902"/>
    </source>
</evidence>
<dbReference type="Pfam" id="PF13746">
    <property type="entry name" value="Fer4_18"/>
    <property type="match status" value="1"/>
</dbReference>
<protein>
    <submittedName>
        <fullName evidence="6">Ferredoxin</fullName>
    </submittedName>
</protein>
<dbReference type="Gene3D" id="3.30.70.20">
    <property type="match status" value="1"/>
</dbReference>
<dbReference type="AlphaFoldDB" id="R4KPE4"/>
<dbReference type="HOGENOM" id="CLU_069541_0_0_9"/>
<dbReference type="Gene3D" id="3.40.50.360">
    <property type="match status" value="1"/>
</dbReference>
<gene>
    <name evidence="6" type="ORF">Desgi_4182</name>
</gene>
<evidence type="ECO:0000259" key="5">
    <source>
        <dbReference type="PROSITE" id="PS51379"/>
    </source>
</evidence>
<dbReference type="GO" id="GO:0010181">
    <property type="term" value="F:FMN binding"/>
    <property type="evidence" value="ECO:0007669"/>
    <property type="project" value="InterPro"/>
</dbReference>
<dbReference type="NCBIfam" id="NF038196">
    <property type="entry name" value="ferrodoxin_EFR1"/>
    <property type="match status" value="1"/>
</dbReference>
<feature type="domain" description="Flavodoxin-like" evidence="4">
    <location>
        <begin position="37"/>
        <end position="187"/>
    </location>
</feature>
<sequence length="304" mass="34358">MRRNSYLTELYVVDSSTNNKISKNIDNGWMFIMNNKLNTMYFSPTGTTKKIVSAIGKKISAKIDGEMIINNIDFTLPEVRKEAVFFAREDIVIIGVPVYAGRVPNILLKYLNSIKGNGALAISVVVYGNRDYDDALIELKDILELNGFTVIAGGAFIGEHSFSRILAKNRPDKKDMAIVSDFADQIYSKLTTQNKIQSIVVRGNNPYRKHYMPKNEDGIPVDIRKVTPKTNSNCIDCKLCVNICPVGSIDYEDVSKLNGICIKCGACIKKCPTQAKYFDDKDYLRHKYELEVNLTRRREPELFL</sequence>
<dbReference type="EMBL" id="CP003273">
    <property type="protein sequence ID" value="AGL03437.1"/>
    <property type="molecule type" value="Genomic_DNA"/>
</dbReference>
<evidence type="ECO:0000256" key="3">
    <source>
        <dbReference type="ARBA" id="ARBA00023014"/>
    </source>
</evidence>
<evidence type="ECO:0000313" key="7">
    <source>
        <dbReference type="Proteomes" id="UP000013520"/>
    </source>
</evidence>
<dbReference type="PROSITE" id="PS00198">
    <property type="entry name" value="4FE4S_FER_1"/>
    <property type="match status" value="1"/>
</dbReference>
<accession>R4KPE4</accession>
<dbReference type="eggNOG" id="COG0716">
    <property type="taxonomic scope" value="Bacteria"/>
</dbReference>
<keyword evidence="7" id="KW-1185">Reference proteome</keyword>
<evidence type="ECO:0000256" key="2">
    <source>
        <dbReference type="ARBA" id="ARBA00023004"/>
    </source>
</evidence>
<feature type="domain" description="4Fe-4S ferredoxin-type" evidence="5">
    <location>
        <begin position="261"/>
        <end position="281"/>
    </location>
</feature>
<dbReference type="PANTHER" id="PTHR43122:SF1">
    <property type="entry name" value="IRON-SULFUR-BINDING PROTEIN"/>
    <property type="match status" value="1"/>
</dbReference>
<dbReference type="PROSITE" id="PS51379">
    <property type="entry name" value="4FE4S_FER_2"/>
    <property type="match status" value="2"/>
</dbReference>
<evidence type="ECO:0000313" key="6">
    <source>
        <dbReference type="EMBL" id="AGL03437.1"/>
    </source>
</evidence>
<dbReference type="InterPro" id="IPR029039">
    <property type="entry name" value="Flavoprotein-like_sf"/>
</dbReference>
<evidence type="ECO:0000256" key="1">
    <source>
        <dbReference type="ARBA" id="ARBA00022723"/>
    </source>
</evidence>
<keyword evidence="3" id="KW-0411">Iron-sulfur</keyword>
<dbReference type="PROSITE" id="PS50902">
    <property type="entry name" value="FLAVODOXIN_LIKE"/>
    <property type="match status" value="1"/>
</dbReference>
<dbReference type="PANTHER" id="PTHR43122">
    <property type="entry name" value="FERREDOXIN SUBUNIT OF PYRUVATE:FLAVODOXIN OXIDOREDUCTASE-RELATED"/>
    <property type="match status" value="1"/>
</dbReference>
<dbReference type="eggNOG" id="COG0437">
    <property type="taxonomic scope" value="Bacteria"/>
</dbReference>
<reference evidence="6 7" key="1">
    <citation type="submission" date="2012-01" db="EMBL/GenBank/DDBJ databases">
        <title>Complete sequence of Desulfotomaculum gibsoniae DSM 7213.</title>
        <authorList>
            <consortium name="US DOE Joint Genome Institute"/>
            <person name="Lucas S."/>
            <person name="Han J."/>
            <person name="Lapidus A."/>
            <person name="Cheng J.-F."/>
            <person name="Goodwin L."/>
            <person name="Pitluck S."/>
            <person name="Peters L."/>
            <person name="Ovchinnikova G."/>
            <person name="Teshima H."/>
            <person name="Detter J.C."/>
            <person name="Han C."/>
            <person name="Tapia R."/>
            <person name="Land M."/>
            <person name="Hauser L."/>
            <person name="Kyrpides N."/>
            <person name="Ivanova N."/>
            <person name="Pagani I."/>
            <person name="Parshina S."/>
            <person name="Plugge C."/>
            <person name="Muyzer G."/>
            <person name="Kuever J."/>
            <person name="Ivanova A."/>
            <person name="Nazina T."/>
            <person name="Klenk H.-P."/>
            <person name="Brambilla E."/>
            <person name="Spring S."/>
            <person name="Stams A.F."/>
            <person name="Woyke T."/>
        </authorList>
    </citation>
    <scope>NUCLEOTIDE SEQUENCE [LARGE SCALE GENOMIC DNA]</scope>
    <source>
        <strain evidence="6 7">DSM 7213</strain>
    </source>
</reference>
<dbReference type="STRING" id="767817.Desgi_4182"/>
<feature type="domain" description="4Fe-4S ferredoxin-type" evidence="5">
    <location>
        <begin position="226"/>
        <end position="254"/>
    </location>
</feature>
<dbReference type="GO" id="GO:0016651">
    <property type="term" value="F:oxidoreductase activity, acting on NAD(P)H"/>
    <property type="evidence" value="ECO:0007669"/>
    <property type="project" value="UniProtKB-ARBA"/>
</dbReference>
<dbReference type="SUPFAM" id="SSF54862">
    <property type="entry name" value="4Fe-4S ferredoxins"/>
    <property type="match status" value="1"/>
</dbReference>
<dbReference type="InterPro" id="IPR047964">
    <property type="entry name" value="EFR1-like"/>
</dbReference>
<dbReference type="Proteomes" id="UP000013520">
    <property type="component" value="Chromosome"/>
</dbReference>